<gene>
    <name evidence="1" type="ORF">A2154_03950</name>
</gene>
<dbReference type="AlphaFoldDB" id="A0A1F5Z8N6"/>
<comment type="caution">
    <text evidence="1">The sequence shown here is derived from an EMBL/GenBank/DDBJ whole genome shotgun (WGS) entry which is preliminary data.</text>
</comment>
<dbReference type="EMBL" id="MFJC01000049">
    <property type="protein sequence ID" value="OGG08735.1"/>
    <property type="molecule type" value="Genomic_DNA"/>
</dbReference>
<proteinExistence type="predicted"/>
<organism evidence="1 2">
    <name type="scientific">Candidatus Gottesmanbacteria bacterium RBG_16_43_7</name>
    <dbReference type="NCBI Taxonomy" id="1798373"/>
    <lineage>
        <taxon>Bacteria</taxon>
        <taxon>Candidatus Gottesmaniibacteriota</taxon>
    </lineage>
</organism>
<evidence type="ECO:0000313" key="1">
    <source>
        <dbReference type="EMBL" id="OGG08735.1"/>
    </source>
</evidence>
<dbReference type="STRING" id="1798373.A2154_03950"/>
<sequence length="321" mass="35612">MSDQVVDVQGLVKNQIMRMPDLAPYESHLRLVVGFYAECVLASPPMSVADAETFLGSFLNLDKRGLLQLVNSIDQAGNKQLVALVADIQERTGVAIDLKQGGAAVEKRARAVDLINQAIEKRRDEELEEQRAKTTEAKTLLANAALAMQHLGLRDLWSEQNVRPTGIEKPMKWSLKGAIQGKMLEKGLLEIPEQESDDERPVGDWLTEPIMRSDDQALQDATSRINWLVARINELLADEKTKNSVAETLMRRLGNLGVTKEQLESQILSVSEIAHDQIDLSASSIAAVGVDMNRFKESLGQVDDLQDILFAVVRFFFPQPA</sequence>
<protein>
    <submittedName>
        <fullName evidence="1">Uncharacterized protein</fullName>
    </submittedName>
</protein>
<name>A0A1F5Z8N6_9BACT</name>
<evidence type="ECO:0000313" key="2">
    <source>
        <dbReference type="Proteomes" id="UP000176854"/>
    </source>
</evidence>
<dbReference type="Proteomes" id="UP000176854">
    <property type="component" value="Unassembled WGS sequence"/>
</dbReference>
<reference evidence="1 2" key="1">
    <citation type="journal article" date="2016" name="Nat. Commun.">
        <title>Thousands of microbial genomes shed light on interconnected biogeochemical processes in an aquifer system.</title>
        <authorList>
            <person name="Anantharaman K."/>
            <person name="Brown C.T."/>
            <person name="Hug L.A."/>
            <person name="Sharon I."/>
            <person name="Castelle C.J."/>
            <person name="Probst A.J."/>
            <person name="Thomas B.C."/>
            <person name="Singh A."/>
            <person name="Wilkins M.J."/>
            <person name="Karaoz U."/>
            <person name="Brodie E.L."/>
            <person name="Williams K.H."/>
            <person name="Hubbard S.S."/>
            <person name="Banfield J.F."/>
        </authorList>
    </citation>
    <scope>NUCLEOTIDE SEQUENCE [LARGE SCALE GENOMIC DNA]</scope>
</reference>
<accession>A0A1F5Z8N6</accession>